<dbReference type="InterPro" id="IPR035914">
    <property type="entry name" value="Sperma_CUB_dom_sf"/>
</dbReference>
<dbReference type="InterPro" id="IPR003961">
    <property type="entry name" value="FN3_dom"/>
</dbReference>
<feature type="domain" description="SRCR" evidence="12">
    <location>
        <begin position="18"/>
        <end position="118"/>
    </location>
</feature>
<evidence type="ECO:0000256" key="4">
    <source>
        <dbReference type="ARBA" id="ARBA00022737"/>
    </source>
</evidence>
<dbReference type="Gene3D" id="2.60.120.290">
    <property type="entry name" value="Spermadhesin, CUB domain"/>
    <property type="match status" value="2"/>
</dbReference>
<dbReference type="SMART" id="SM00202">
    <property type="entry name" value="SR"/>
    <property type="match status" value="3"/>
</dbReference>
<feature type="disulfide bond" evidence="9">
    <location>
        <begin position="420"/>
        <end position="430"/>
    </location>
</feature>
<keyword evidence="7 9" id="KW-1015">Disulfide bond</keyword>
<evidence type="ECO:0000256" key="6">
    <source>
        <dbReference type="ARBA" id="ARBA00023136"/>
    </source>
</evidence>
<dbReference type="FunFam" id="3.10.250.10:FF:000006">
    <property type="entry name" value="neurotrypsin isoform X2"/>
    <property type="match status" value="1"/>
</dbReference>
<dbReference type="SUPFAM" id="SSF49265">
    <property type="entry name" value="Fibronectin type III"/>
    <property type="match status" value="3"/>
</dbReference>
<dbReference type="PROSITE" id="PS01180">
    <property type="entry name" value="CUB"/>
    <property type="match status" value="2"/>
</dbReference>
<dbReference type="Gene3D" id="3.10.250.10">
    <property type="entry name" value="SRCR-like domain"/>
    <property type="match status" value="3"/>
</dbReference>
<dbReference type="SUPFAM" id="SSF56487">
    <property type="entry name" value="SRCR-like"/>
    <property type="match status" value="3"/>
</dbReference>
<sequence>MLRFLVLVVLFRLSECRVRLAGGSSSSEGRVEIFHNGRWGTICDDNWDIDDARVVCRSLGLPDAIGATTLANFGQGSGEILLDEVQCRGNELSLSDCRRDGWGENNCGHGEDAGVVCGHPDVVNINVSSLSGVIRSPGYPQHMQRANYEWTFRPPIPNPNVIVCFDDLDLRTYSDGSFRATVQDSSNTELFFLKNSKHKGVCVIIESAGGKVIFYASLTPPKDDRGRGFRMRYAAIDRSQAEGFCSNGWDVSAKGEAGRIDLSWKTPPKQSKSGYKYIVVYNSSASNVRANLASSTSVVIDNLNPSREYSIRVIAIPLTNEQSSVLYSCTKRIRTKKEQSRVTDGKSASEGYVQVYHAGQWTRVCGNYWWDINDANVACRSMGLVAAKHAMVTYPKITKKGQHILLGNSISKLWLSGLRCTGREKSLLGCRTIASLGWTKFCYNDAGLVCKTRRAPQVERRNITDQAGFIISPGYPYSMIQAHHEWTFIPANQNTKVLMEFLHVDLKTKSGLTKLIVKNREGKTLLYAVDQNLPTSPAKRLVVDKFPINMTYVSSFTTDKEGKGMRMRYVFFDDSCSSNWSINVKPGNGKMNVSWTPQSSDSEYNYLIVYNSTFYKSDIVEILSPGATIDYLPPNTVYRVTILALHKNNTVTKHCTRYVRTKPETLRIGGGRIPNEGQVEIYSYNKWGVVCGYDWDMDDATVACRQAGFPPPTAVFGVGASPFATKKKQTYVLEALQCKGYETSLLECSTKKPKYDCKRANPAGVVCGRPKECKAVVKDRQGTIRSERYFSTREMDCQWTISAPSKTSLIILSLRTIHLSPLAICRKSSLFYIDSNGKTVQQICTSISNEFVMIGFAKIRLFVKRFFIPANMELDYFVSNDKLEDIVEVPNWYITAKSEKAGMIRITWPYYKPVVRDKYQNKKKILDFVPVCVRQKDGLVISPDSRGFHGDFFAIFKNLKYGDYTVYVMAYLGDSLDTPMTNWKEDARRSRNITLRTKQGRPLRAPINVTATTTGTNSILVTWEPIPEEYVNGILTGYTVYIDYYSPNRGKVTDTLGTSVYGRNNTSFKLAMAFSKTKYTFRVKGIAGGGSGPASSKVSATTGYEVWVTARYGHFLASNDSLYTSNTHKTWKLCPQKGRVDEIFIVFKTFDLESSHMCSNDYVKVTDEYDKKFGGRFCGKKSAFAVSVMSKRVAHVTFHSNAAIEKSGFSAFYKVIDQRLSKKSSVWNLQVQNASRTGAEVSWDIPDGNVSDIMVLFKESSVQYIWQAVKASPLDNSILLKELVPAKQYHVRLVGSIFDVIQESKLMTFTTMGGAKLDAEPK</sequence>
<reference evidence="15" key="1">
    <citation type="submission" date="2025-08" db="UniProtKB">
        <authorList>
            <consortium name="RefSeq"/>
        </authorList>
    </citation>
    <scope>IDENTIFICATION</scope>
    <source>
        <tissue evidence="15">Tentacle</tissue>
    </source>
</reference>
<keyword evidence="5" id="KW-1133">Transmembrane helix</keyword>
<dbReference type="RefSeq" id="XP_031557842.1">
    <property type="nucleotide sequence ID" value="XM_031701982.1"/>
</dbReference>
<evidence type="ECO:0000313" key="14">
    <source>
        <dbReference type="Proteomes" id="UP000515163"/>
    </source>
</evidence>
<dbReference type="CDD" id="cd00063">
    <property type="entry name" value="FN3"/>
    <property type="match status" value="3"/>
</dbReference>
<keyword evidence="14" id="KW-1185">Reference proteome</keyword>
<dbReference type="PROSITE" id="PS00420">
    <property type="entry name" value="SRCR_1"/>
    <property type="match status" value="2"/>
</dbReference>
<dbReference type="Pfam" id="PF00530">
    <property type="entry name" value="SRCR"/>
    <property type="match status" value="3"/>
</dbReference>
<dbReference type="InParanoid" id="A0A6P8HZ09"/>
<feature type="domain" description="CUB" evidence="11">
    <location>
        <begin position="773"/>
        <end position="844"/>
    </location>
</feature>
<evidence type="ECO:0000256" key="10">
    <source>
        <dbReference type="SAM" id="SignalP"/>
    </source>
</evidence>
<dbReference type="PRINTS" id="PR00258">
    <property type="entry name" value="SPERACTRCPTR"/>
</dbReference>
<keyword evidence="3 10" id="KW-0732">Signal</keyword>
<comment type="caution">
    <text evidence="9">Lacks conserved residue(s) required for the propagation of feature annotation.</text>
</comment>
<feature type="disulfide bond" evidence="9">
    <location>
        <begin position="87"/>
        <end position="97"/>
    </location>
</feature>
<comment type="subcellular location">
    <subcellularLocation>
        <location evidence="1">Membrane</location>
        <topology evidence="1">Single-pass membrane protein</topology>
    </subcellularLocation>
</comment>
<evidence type="ECO:0000256" key="3">
    <source>
        <dbReference type="ARBA" id="ARBA00022729"/>
    </source>
</evidence>
<dbReference type="PANTHER" id="PTHR48071:SF28">
    <property type="entry name" value="SRCR DOMAIN-CONTAINING PROTEIN"/>
    <property type="match status" value="1"/>
</dbReference>
<name>A0A6P8HZ09_ACTTE</name>
<dbReference type="Proteomes" id="UP000515163">
    <property type="component" value="Unplaced"/>
</dbReference>
<gene>
    <name evidence="15" type="primary">LOC116294384</name>
</gene>
<feature type="domain" description="SRCR" evidence="12">
    <location>
        <begin position="666"/>
        <end position="768"/>
    </location>
</feature>
<feature type="disulfide bond" evidence="9">
    <location>
        <begin position="738"/>
        <end position="748"/>
    </location>
</feature>
<evidence type="ECO:0000256" key="7">
    <source>
        <dbReference type="ARBA" id="ARBA00023157"/>
    </source>
</evidence>
<dbReference type="OrthoDB" id="6624490at2759"/>
<dbReference type="FunFam" id="3.10.250.10:FF:000016">
    <property type="entry name" value="Scavenger receptor cysteine-rich protein type 12"/>
    <property type="match status" value="2"/>
</dbReference>
<dbReference type="PROSITE" id="PS50853">
    <property type="entry name" value="FN3"/>
    <property type="match status" value="3"/>
</dbReference>
<evidence type="ECO:0000256" key="1">
    <source>
        <dbReference type="ARBA" id="ARBA00004167"/>
    </source>
</evidence>
<feature type="disulfide bond" evidence="9">
    <location>
        <begin position="43"/>
        <end position="107"/>
    </location>
</feature>
<dbReference type="PANTHER" id="PTHR48071">
    <property type="entry name" value="SRCR DOMAIN-CONTAINING PROTEIN"/>
    <property type="match status" value="1"/>
</dbReference>
<feature type="domain" description="Fibronectin type-III" evidence="13">
    <location>
        <begin position="1005"/>
        <end position="1105"/>
    </location>
</feature>
<dbReference type="SMART" id="SM00042">
    <property type="entry name" value="CUB"/>
    <property type="match status" value="1"/>
</dbReference>
<dbReference type="CDD" id="cd00041">
    <property type="entry name" value="CUB"/>
    <property type="match status" value="1"/>
</dbReference>
<dbReference type="GO" id="GO:0016020">
    <property type="term" value="C:membrane"/>
    <property type="evidence" value="ECO:0007669"/>
    <property type="project" value="UniProtKB-SubCell"/>
</dbReference>
<feature type="domain" description="Fibronectin type-III" evidence="13">
    <location>
        <begin position="244"/>
        <end position="338"/>
    </location>
</feature>
<feature type="signal peptide" evidence="10">
    <location>
        <begin position="1"/>
        <end position="16"/>
    </location>
</feature>
<dbReference type="InterPro" id="IPR001190">
    <property type="entry name" value="SRCR"/>
</dbReference>
<feature type="domain" description="Fibronectin type-III" evidence="13">
    <location>
        <begin position="1225"/>
        <end position="1314"/>
    </location>
</feature>
<dbReference type="PROSITE" id="PS50287">
    <property type="entry name" value="SRCR_2"/>
    <property type="match status" value="3"/>
</dbReference>
<dbReference type="InterPro" id="IPR013783">
    <property type="entry name" value="Ig-like_fold"/>
</dbReference>
<dbReference type="InterPro" id="IPR036772">
    <property type="entry name" value="SRCR-like_dom_sf"/>
</dbReference>
<dbReference type="SMART" id="SM00060">
    <property type="entry name" value="FN3"/>
    <property type="match status" value="5"/>
</dbReference>
<dbReference type="SUPFAM" id="SSF49854">
    <property type="entry name" value="Spermadhesin, CUB domain"/>
    <property type="match status" value="4"/>
</dbReference>
<feature type="chain" id="PRO_5027695333" evidence="10">
    <location>
        <begin position="17"/>
        <end position="1322"/>
    </location>
</feature>
<evidence type="ECO:0000259" key="11">
    <source>
        <dbReference type="PROSITE" id="PS01180"/>
    </source>
</evidence>
<keyword evidence="2" id="KW-0812">Transmembrane</keyword>
<feature type="disulfide bond" evidence="9">
    <location>
        <begin position="56"/>
        <end position="117"/>
    </location>
</feature>
<keyword evidence="6" id="KW-0472">Membrane</keyword>
<dbReference type="Gene3D" id="2.60.40.10">
    <property type="entry name" value="Immunoglobulins"/>
    <property type="match status" value="3"/>
</dbReference>
<evidence type="ECO:0000256" key="2">
    <source>
        <dbReference type="ARBA" id="ARBA00022692"/>
    </source>
</evidence>
<keyword evidence="8" id="KW-0325">Glycoprotein</keyword>
<feature type="domain" description="SRCR" evidence="12">
    <location>
        <begin position="340"/>
        <end position="451"/>
    </location>
</feature>
<evidence type="ECO:0000256" key="8">
    <source>
        <dbReference type="ARBA" id="ARBA00023180"/>
    </source>
</evidence>
<protein>
    <submittedName>
        <fullName evidence="15">Uncharacterized protein LOC116294384</fullName>
    </submittedName>
</protein>
<dbReference type="InterPro" id="IPR036116">
    <property type="entry name" value="FN3_sf"/>
</dbReference>
<dbReference type="InterPro" id="IPR000859">
    <property type="entry name" value="CUB_dom"/>
</dbReference>
<dbReference type="KEGG" id="aten:116294384"/>
<organism evidence="14 15">
    <name type="scientific">Actinia tenebrosa</name>
    <name type="common">Australian red waratah sea anemone</name>
    <dbReference type="NCBI Taxonomy" id="6105"/>
    <lineage>
        <taxon>Eukaryota</taxon>
        <taxon>Metazoa</taxon>
        <taxon>Cnidaria</taxon>
        <taxon>Anthozoa</taxon>
        <taxon>Hexacorallia</taxon>
        <taxon>Actiniaria</taxon>
        <taxon>Actiniidae</taxon>
        <taxon>Actinia</taxon>
    </lineage>
</organism>
<accession>A0A6P8HZ09</accession>
<evidence type="ECO:0000259" key="13">
    <source>
        <dbReference type="PROSITE" id="PS50853"/>
    </source>
</evidence>
<dbReference type="GeneID" id="116294384"/>
<evidence type="ECO:0000256" key="5">
    <source>
        <dbReference type="ARBA" id="ARBA00022989"/>
    </source>
</evidence>
<evidence type="ECO:0000256" key="9">
    <source>
        <dbReference type="PROSITE-ProRule" id="PRU00196"/>
    </source>
</evidence>
<proteinExistence type="predicted"/>
<dbReference type="Pfam" id="PF00041">
    <property type="entry name" value="fn3"/>
    <property type="match status" value="2"/>
</dbReference>
<evidence type="ECO:0000313" key="15">
    <source>
        <dbReference type="RefSeq" id="XP_031557842.1"/>
    </source>
</evidence>
<feature type="domain" description="CUB" evidence="11">
    <location>
        <begin position="1102"/>
        <end position="1216"/>
    </location>
</feature>
<dbReference type="Pfam" id="PF00431">
    <property type="entry name" value="CUB"/>
    <property type="match status" value="1"/>
</dbReference>
<keyword evidence="4" id="KW-0677">Repeat</keyword>
<evidence type="ECO:0000259" key="12">
    <source>
        <dbReference type="PROSITE" id="PS50287"/>
    </source>
</evidence>